<feature type="domain" description="Nucleoside transporter/FeoB GTPase Gate" evidence="2">
    <location>
        <begin position="49"/>
        <end position="121"/>
    </location>
</feature>
<name>A0A916NV68_9BACL</name>
<dbReference type="Pfam" id="PF07670">
    <property type="entry name" value="Gate"/>
    <property type="match status" value="1"/>
</dbReference>
<accession>A0A916NV68</accession>
<feature type="transmembrane region" description="Helical" evidence="1">
    <location>
        <begin position="394"/>
        <end position="416"/>
    </location>
</feature>
<keyword evidence="4" id="KW-1185">Reference proteome</keyword>
<gene>
    <name evidence="3" type="primary">ylbJ_1</name>
    <name evidence="3" type="ORF">PAESOLCIP111_00608</name>
</gene>
<sequence length="420" mass="45103">MQRRHALFSPRLATLLLGVSALALVFGIIRFPAQAFQASIQGLHLWWKLVFPTLLPFLILTELLRGLGLLHGLGGLLEPLLRLLFRLPGIGGWVLALGYTTGPQSGAAAIGALRKDGTITREEGERLLSASHVFNPIFIIGVVGVGFLHNATAGLALAFIHYASALLLMLLHRIGARSASLTPSSRHAVSGAGPGWLPRSAHMMRTAKNRDGRTFGKLLGDSVTAGIEQLFIIGGCMMIFSVVMQMISLTHISAAVAAVCSLFGFRTEDSASLFTALLTGSLEPNLGAYAVASFRTLPESAQSALLSLLIAWGGLSTHAQVKSFVAGTDLRFSRFMLSRLQHSVIAFALSFISWKPLMAALSQDNHQPVLAGYTAANAAWSIEKDSLWPLISPMMLQFGTTILILLLLSVFAAFLMSRKH</sequence>
<evidence type="ECO:0000313" key="3">
    <source>
        <dbReference type="EMBL" id="CAG7603535.1"/>
    </source>
</evidence>
<dbReference type="EMBL" id="CAJVAS010000002">
    <property type="protein sequence ID" value="CAG7603535.1"/>
    <property type="molecule type" value="Genomic_DNA"/>
</dbReference>
<keyword evidence="1" id="KW-0472">Membrane</keyword>
<keyword evidence="1" id="KW-0812">Transmembrane</keyword>
<dbReference type="Proteomes" id="UP000693672">
    <property type="component" value="Unassembled WGS sequence"/>
</dbReference>
<dbReference type="RefSeq" id="WP_218090444.1">
    <property type="nucleotide sequence ID" value="NZ_CAJVAS010000002.1"/>
</dbReference>
<comment type="caution">
    <text evidence="3">The sequence shown here is derived from an EMBL/GenBank/DDBJ whole genome shotgun (WGS) entry which is preliminary data.</text>
</comment>
<dbReference type="AlphaFoldDB" id="A0A916NV68"/>
<proteinExistence type="predicted"/>
<feature type="transmembrane region" description="Helical" evidence="1">
    <location>
        <begin position="218"/>
        <end position="240"/>
    </location>
</feature>
<feature type="transmembrane region" description="Helical" evidence="1">
    <location>
        <begin position="127"/>
        <end position="147"/>
    </location>
</feature>
<evidence type="ECO:0000259" key="2">
    <source>
        <dbReference type="Pfam" id="PF07670"/>
    </source>
</evidence>
<evidence type="ECO:0000256" key="1">
    <source>
        <dbReference type="SAM" id="Phobius"/>
    </source>
</evidence>
<evidence type="ECO:0000313" key="4">
    <source>
        <dbReference type="Proteomes" id="UP000693672"/>
    </source>
</evidence>
<protein>
    <submittedName>
        <fullName evidence="3">Sporulation integral membrane protein YlbJ</fullName>
    </submittedName>
</protein>
<feature type="transmembrane region" description="Helical" evidence="1">
    <location>
        <begin position="337"/>
        <end position="354"/>
    </location>
</feature>
<feature type="transmembrane region" description="Helical" evidence="1">
    <location>
        <begin position="153"/>
        <end position="171"/>
    </location>
</feature>
<dbReference type="InterPro" id="IPR011642">
    <property type="entry name" value="Gate_dom"/>
</dbReference>
<organism evidence="3 4">
    <name type="scientific">Paenibacillus solanacearum</name>
    <dbReference type="NCBI Taxonomy" id="2048548"/>
    <lineage>
        <taxon>Bacteria</taxon>
        <taxon>Bacillati</taxon>
        <taxon>Bacillota</taxon>
        <taxon>Bacilli</taxon>
        <taxon>Bacillales</taxon>
        <taxon>Paenibacillaceae</taxon>
        <taxon>Paenibacillus</taxon>
    </lineage>
</organism>
<keyword evidence="1" id="KW-1133">Transmembrane helix</keyword>
<reference evidence="3" key="1">
    <citation type="submission" date="2021-06" db="EMBL/GenBank/DDBJ databases">
        <authorList>
            <person name="Criscuolo A."/>
        </authorList>
    </citation>
    <scope>NUCLEOTIDE SEQUENCE</scope>
    <source>
        <strain evidence="3">CIP111600</strain>
    </source>
</reference>